<organism evidence="3 4">
    <name type="scientific">Actinoplanes couchii</name>
    <dbReference type="NCBI Taxonomy" id="403638"/>
    <lineage>
        <taxon>Bacteria</taxon>
        <taxon>Bacillati</taxon>
        <taxon>Actinomycetota</taxon>
        <taxon>Actinomycetes</taxon>
        <taxon>Micromonosporales</taxon>
        <taxon>Micromonosporaceae</taxon>
        <taxon>Actinoplanes</taxon>
    </lineage>
</organism>
<dbReference type="InterPro" id="IPR053137">
    <property type="entry name" value="NLR-like"/>
</dbReference>
<dbReference type="InterPro" id="IPR011990">
    <property type="entry name" value="TPR-like_helical_dom_sf"/>
</dbReference>
<name>A0ABQ3X2F3_9ACTN</name>
<dbReference type="SUPFAM" id="SSF48452">
    <property type="entry name" value="TPR-like"/>
    <property type="match status" value="2"/>
</dbReference>
<dbReference type="Gene3D" id="1.25.40.10">
    <property type="entry name" value="Tetratricopeptide repeat domain"/>
    <property type="match status" value="3"/>
</dbReference>
<dbReference type="PANTHER" id="PTHR46082">
    <property type="entry name" value="ATP/GTP-BINDING PROTEIN-RELATED"/>
    <property type="match status" value="1"/>
</dbReference>
<dbReference type="Pfam" id="PF13374">
    <property type="entry name" value="TPR_10"/>
    <property type="match status" value="3"/>
</dbReference>
<sequence>MTSPTSGSASGDRAVPALADQEALAEALRRFVPHVSALAIVIDDSPSMEVWTPTVDAFRELANAVFGTVNVQLLGSFRDPKGRPAAPDGELVMVISDGLAGFWAHSSADQVLHRWGKRVPVAIVNPYPEDLWHRSLLAPRKVQLSAPRIMSPNAELRVREPSEWISPFDDPVRATAVAVPLLELAPRWLAWWAALVAESATGWLNAVAHIADPGRPHEITERAELFEPTPAATSANRLVRDFRAASSTPAFRLAALMAAAPPRVDLETLRILQGVMLPASRPLHLAEVVTSPLLVTGAGGGPSFRPGVREELLAHTTRDDTVRVIELVAAYFGERFPRARALLHVLRAPDQRPLPTVSAGTLEEDQFELNVLQALAGPYDARAALLEEALSVPGIVPAPSTPPMSTVSPLQTGPHLLAGQGASQADLDALLQPDAESAVWVNLPPRNTDFTGREDLLEILDFRLRHDRVAAVLSHSLHGMGGVGKSQIATEYAYRHLTHYDVIWFVPSEQESQIRRSLMDLGERLDVQMDSEPGSAVQAVLEALTAGAPYPNWLLIFDNAESIETVERYLPQGGTGKVLVTSRNRQWHDTSETLEIDIFSREESIALLRKRNPDLSAGDADRLADLLDDLPLAIAQAATWQATMPMPVGEYIGLLARKRDELTGRRQDPHYEIAVATAWTVALEHLGAVNPGALQLLQACSFMAPEPISQEIFRAARNIGFTEELTQMLQNPTLLNRAIQEIEQYGLARIDYREQTLTVQLHRLVREVVVDQLTAENRGRMQHVAHLLLAGGNPGDITQRARYHALLPHVLASDQVSCEDAWARALVLDLIAFLHSVGDHEGCRSLAAQAVERWTVMLGPDDDQVLKGARWLAFIMGVLGEFTEAARINADCLERLRALKGPEDEETLDAINQVAVDLRAAGDFSGAVQLGQGAYEVSQRIFGPNIPHTLNMAHGLGISLRMMGDFPAAMALDMDTVRRRIEVLGPRHFLTLLSQNGLTLDLRERGDYIGANQQQERLYERTQRILGLKHPQTLMAARNLAVSLRRAGYHARARKLALATLTELRRRFGDLYPEAIACALNYAVDLRENDELDESLLLADRTWQEYRQALGDAHPYTLSARTNLGIVLRLLGDLDTAVEHDRSAYEELRDLLGSRHVLTLAAATNLASDLFTRGDPEEAYALDAETLRHSGEILGSEHPSTLAVALNMAFDLRALGRTGDGDRLFGEVIDAYDRVLGPRHPAIAAARAGMRANCDVDPMPL</sequence>
<dbReference type="InterPro" id="IPR056681">
    <property type="entry name" value="DUF7779"/>
</dbReference>
<comment type="caution">
    <text evidence="3">The sequence shown here is derived from an EMBL/GenBank/DDBJ whole genome shotgun (WGS) entry which is preliminary data.</text>
</comment>
<dbReference type="NCBIfam" id="NF041121">
    <property type="entry name" value="SAV_2336_NTERM"/>
    <property type="match status" value="1"/>
</dbReference>
<feature type="domain" description="NB-ARC" evidence="1">
    <location>
        <begin position="476"/>
        <end position="610"/>
    </location>
</feature>
<dbReference type="Gene3D" id="3.40.50.300">
    <property type="entry name" value="P-loop containing nucleotide triphosphate hydrolases"/>
    <property type="match status" value="1"/>
</dbReference>
<dbReference type="SUPFAM" id="SSF52540">
    <property type="entry name" value="P-loop containing nucleoside triphosphate hydrolases"/>
    <property type="match status" value="1"/>
</dbReference>
<proteinExistence type="predicted"/>
<dbReference type="Pfam" id="PF00931">
    <property type="entry name" value="NB-ARC"/>
    <property type="match status" value="1"/>
</dbReference>
<dbReference type="PANTHER" id="PTHR46082:SF6">
    <property type="entry name" value="AAA+ ATPASE DOMAIN-CONTAINING PROTEIN-RELATED"/>
    <property type="match status" value="1"/>
</dbReference>
<reference evidence="3 4" key="1">
    <citation type="submission" date="2021-01" db="EMBL/GenBank/DDBJ databases">
        <title>Whole genome shotgun sequence of Actinoplanes couchii NBRC 106145.</title>
        <authorList>
            <person name="Komaki H."/>
            <person name="Tamura T."/>
        </authorList>
    </citation>
    <scope>NUCLEOTIDE SEQUENCE [LARGE SCALE GENOMIC DNA]</scope>
    <source>
        <strain evidence="3 4">NBRC 106145</strain>
    </source>
</reference>
<protein>
    <submittedName>
        <fullName evidence="3">Cytochrome c</fullName>
    </submittedName>
</protein>
<dbReference type="InterPro" id="IPR027417">
    <property type="entry name" value="P-loop_NTPase"/>
</dbReference>
<dbReference type="Pfam" id="PF13424">
    <property type="entry name" value="TPR_12"/>
    <property type="match status" value="2"/>
</dbReference>
<feature type="domain" description="DUF7779" evidence="2">
    <location>
        <begin position="689"/>
        <end position="777"/>
    </location>
</feature>
<evidence type="ECO:0000313" key="4">
    <source>
        <dbReference type="Proteomes" id="UP000612282"/>
    </source>
</evidence>
<dbReference type="NCBIfam" id="NF040586">
    <property type="entry name" value="FxSxx_TPR"/>
    <property type="match status" value="1"/>
</dbReference>
<gene>
    <name evidence="3" type="ORF">Aco03nite_010560</name>
</gene>
<dbReference type="EMBL" id="BOMG01000023">
    <property type="protein sequence ID" value="GID52652.1"/>
    <property type="molecule type" value="Genomic_DNA"/>
</dbReference>
<dbReference type="InterPro" id="IPR002182">
    <property type="entry name" value="NB-ARC"/>
</dbReference>
<evidence type="ECO:0000313" key="3">
    <source>
        <dbReference type="EMBL" id="GID52652.1"/>
    </source>
</evidence>
<keyword evidence="4" id="KW-1185">Reference proteome</keyword>
<dbReference type="InterPro" id="IPR047738">
    <property type="entry name" value="SAV_2336-like_N"/>
</dbReference>
<accession>A0ABQ3X2F3</accession>
<dbReference type="RefSeq" id="WP_203793602.1">
    <property type="nucleotide sequence ID" value="NZ_BAAAQE010000076.1"/>
</dbReference>
<dbReference type="Proteomes" id="UP000612282">
    <property type="component" value="Unassembled WGS sequence"/>
</dbReference>
<evidence type="ECO:0000259" key="1">
    <source>
        <dbReference type="Pfam" id="PF00931"/>
    </source>
</evidence>
<evidence type="ECO:0000259" key="2">
    <source>
        <dbReference type="Pfam" id="PF25000"/>
    </source>
</evidence>
<dbReference type="Pfam" id="PF25000">
    <property type="entry name" value="DUF7779"/>
    <property type="match status" value="1"/>
</dbReference>